<sequence length="99" mass="10721">MMGMTEMLVPRIRDSDVFMLTKCRMCSIERVTLHVQHYGGKAWAMYGSIVGGEGAVHPEACEEHLLPPCGTIGGGPLAQDGFDGVEVEVVPVTLPQEFC</sequence>
<evidence type="ECO:0000313" key="1">
    <source>
        <dbReference type="EMBL" id="MPC32396.1"/>
    </source>
</evidence>
<comment type="caution">
    <text evidence="1">The sequence shown here is derived from an EMBL/GenBank/DDBJ whole genome shotgun (WGS) entry which is preliminary data.</text>
</comment>
<gene>
    <name evidence="1" type="ORF">E2C01_025707</name>
</gene>
<accession>A0A5B7EGU6</accession>
<proteinExistence type="predicted"/>
<dbReference type="EMBL" id="VSRR010002618">
    <property type="protein sequence ID" value="MPC32396.1"/>
    <property type="molecule type" value="Genomic_DNA"/>
</dbReference>
<dbReference type="AlphaFoldDB" id="A0A5B7EGU6"/>
<keyword evidence="2" id="KW-1185">Reference proteome</keyword>
<protein>
    <submittedName>
        <fullName evidence="1">Uncharacterized protein</fullName>
    </submittedName>
</protein>
<organism evidence="1 2">
    <name type="scientific">Portunus trituberculatus</name>
    <name type="common">Swimming crab</name>
    <name type="synonym">Neptunus trituberculatus</name>
    <dbReference type="NCBI Taxonomy" id="210409"/>
    <lineage>
        <taxon>Eukaryota</taxon>
        <taxon>Metazoa</taxon>
        <taxon>Ecdysozoa</taxon>
        <taxon>Arthropoda</taxon>
        <taxon>Crustacea</taxon>
        <taxon>Multicrustacea</taxon>
        <taxon>Malacostraca</taxon>
        <taxon>Eumalacostraca</taxon>
        <taxon>Eucarida</taxon>
        <taxon>Decapoda</taxon>
        <taxon>Pleocyemata</taxon>
        <taxon>Brachyura</taxon>
        <taxon>Eubrachyura</taxon>
        <taxon>Portunoidea</taxon>
        <taxon>Portunidae</taxon>
        <taxon>Portuninae</taxon>
        <taxon>Portunus</taxon>
    </lineage>
</organism>
<name>A0A5B7EGU6_PORTR</name>
<dbReference type="Proteomes" id="UP000324222">
    <property type="component" value="Unassembled WGS sequence"/>
</dbReference>
<evidence type="ECO:0000313" key="2">
    <source>
        <dbReference type="Proteomes" id="UP000324222"/>
    </source>
</evidence>
<reference evidence="1 2" key="1">
    <citation type="submission" date="2019-05" db="EMBL/GenBank/DDBJ databases">
        <title>Another draft genome of Portunus trituberculatus and its Hox gene families provides insights of decapod evolution.</title>
        <authorList>
            <person name="Jeong J.-H."/>
            <person name="Song I."/>
            <person name="Kim S."/>
            <person name="Choi T."/>
            <person name="Kim D."/>
            <person name="Ryu S."/>
            <person name="Kim W."/>
        </authorList>
    </citation>
    <scope>NUCLEOTIDE SEQUENCE [LARGE SCALE GENOMIC DNA]</scope>
    <source>
        <tissue evidence="1">Muscle</tissue>
    </source>
</reference>